<feature type="compositionally biased region" description="Polar residues" evidence="7">
    <location>
        <begin position="45"/>
        <end position="55"/>
    </location>
</feature>
<comment type="subcellular location">
    <subcellularLocation>
        <location evidence="1 6">Nucleus</location>
    </subcellularLocation>
</comment>
<feature type="region of interest" description="Disordered" evidence="7">
    <location>
        <begin position="20"/>
        <end position="56"/>
    </location>
</feature>
<organism evidence="9 10">
    <name type="scientific">Abeliophyllum distichum</name>
    <dbReference type="NCBI Taxonomy" id="126358"/>
    <lineage>
        <taxon>Eukaryota</taxon>
        <taxon>Viridiplantae</taxon>
        <taxon>Streptophyta</taxon>
        <taxon>Embryophyta</taxon>
        <taxon>Tracheophyta</taxon>
        <taxon>Spermatophyta</taxon>
        <taxon>Magnoliopsida</taxon>
        <taxon>eudicotyledons</taxon>
        <taxon>Gunneridae</taxon>
        <taxon>Pentapetalae</taxon>
        <taxon>asterids</taxon>
        <taxon>lamiids</taxon>
        <taxon>Lamiales</taxon>
        <taxon>Oleaceae</taxon>
        <taxon>Forsythieae</taxon>
        <taxon>Abeliophyllum</taxon>
    </lineage>
</organism>
<keyword evidence="3 6" id="KW-0805">Transcription regulation</keyword>
<sequence>MSSSKKWRLKNIFTAYGVCGCGRRKPTETFEPKPKSKTSLDNHNEGPNPSSSSSWERCEGQYSIDDEEDCNSTTFSLNIETLENDPKCSKMVSPCPKICDSLAIVKDSEDPYQDFRQSMLQMILEREIYSTDDLQELLNCFLELNSPHHHEIIVKAFIETWNGVHSKTPPAATSGMEEIKSPLVLPQESRDI</sequence>
<dbReference type="PANTHER" id="PTHR33057">
    <property type="entry name" value="TRANSCRIPTION REPRESSOR OFP7-RELATED"/>
    <property type="match status" value="1"/>
</dbReference>
<reference evidence="10" key="1">
    <citation type="submission" date="2024-07" db="EMBL/GenBank/DDBJ databases">
        <title>Two chromosome-level genome assemblies of Korean endemic species Abeliophyllum distichum and Forsythia ovata (Oleaceae).</title>
        <authorList>
            <person name="Jang H."/>
        </authorList>
    </citation>
    <scope>NUCLEOTIDE SEQUENCE [LARGE SCALE GENOMIC DNA]</scope>
</reference>
<keyword evidence="5 6" id="KW-0539">Nucleus</keyword>
<evidence type="ECO:0000259" key="8">
    <source>
        <dbReference type="PROSITE" id="PS51754"/>
    </source>
</evidence>
<evidence type="ECO:0000256" key="7">
    <source>
        <dbReference type="SAM" id="MobiDB-lite"/>
    </source>
</evidence>
<keyword evidence="10" id="KW-1185">Reference proteome</keyword>
<evidence type="ECO:0000313" key="9">
    <source>
        <dbReference type="EMBL" id="KAL2511046.1"/>
    </source>
</evidence>
<dbReference type="InterPro" id="IPR038933">
    <property type="entry name" value="Ovate"/>
</dbReference>
<evidence type="ECO:0000256" key="2">
    <source>
        <dbReference type="ARBA" id="ARBA00022491"/>
    </source>
</evidence>
<dbReference type="EMBL" id="JBFOLK010000005">
    <property type="protein sequence ID" value="KAL2511046.1"/>
    <property type="molecule type" value="Genomic_DNA"/>
</dbReference>
<evidence type="ECO:0000256" key="6">
    <source>
        <dbReference type="RuleBase" id="RU367028"/>
    </source>
</evidence>
<dbReference type="PANTHER" id="PTHR33057:SF70">
    <property type="entry name" value="TRANSCRIPTION REPRESSOR-RELATED"/>
    <property type="match status" value="1"/>
</dbReference>
<protein>
    <recommendedName>
        <fullName evidence="6">Transcription repressor</fullName>
    </recommendedName>
    <alternativeName>
        <fullName evidence="6">Ovate family protein</fullName>
    </alternativeName>
</protein>
<dbReference type="NCBIfam" id="TIGR01568">
    <property type="entry name" value="A_thal_3678"/>
    <property type="match status" value="1"/>
</dbReference>
<feature type="domain" description="OVATE" evidence="8">
    <location>
        <begin position="104"/>
        <end position="163"/>
    </location>
</feature>
<dbReference type="AlphaFoldDB" id="A0ABD1TEC0"/>
<comment type="function">
    <text evidence="6">Transcriptional repressor that regulates multiple aspects of plant growth and development.</text>
</comment>
<evidence type="ECO:0000256" key="4">
    <source>
        <dbReference type="ARBA" id="ARBA00023163"/>
    </source>
</evidence>
<comment type="caution">
    <text evidence="9">The sequence shown here is derived from an EMBL/GenBank/DDBJ whole genome shotgun (WGS) entry which is preliminary data.</text>
</comment>
<name>A0ABD1TEC0_9LAMI</name>
<keyword evidence="4 6" id="KW-0804">Transcription</keyword>
<dbReference type="InterPro" id="IPR006458">
    <property type="entry name" value="Ovate_C"/>
</dbReference>
<keyword evidence="2 6" id="KW-0678">Repressor</keyword>
<dbReference type="PROSITE" id="PS51257">
    <property type="entry name" value="PROKAR_LIPOPROTEIN"/>
    <property type="match status" value="1"/>
</dbReference>
<dbReference type="Proteomes" id="UP001604336">
    <property type="component" value="Unassembled WGS sequence"/>
</dbReference>
<evidence type="ECO:0000256" key="1">
    <source>
        <dbReference type="ARBA" id="ARBA00004123"/>
    </source>
</evidence>
<dbReference type="GO" id="GO:0005634">
    <property type="term" value="C:nucleus"/>
    <property type="evidence" value="ECO:0007669"/>
    <property type="project" value="UniProtKB-SubCell"/>
</dbReference>
<accession>A0ABD1TEC0</accession>
<evidence type="ECO:0000256" key="3">
    <source>
        <dbReference type="ARBA" id="ARBA00023015"/>
    </source>
</evidence>
<evidence type="ECO:0000256" key="5">
    <source>
        <dbReference type="ARBA" id="ARBA00023242"/>
    </source>
</evidence>
<dbReference type="PROSITE" id="PS51754">
    <property type="entry name" value="OVATE"/>
    <property type="match status" value="1"/>
</dbReference>
<dbReference type="GO" id="GO:0045892">
    <property type="term" value="P:negative regulation of DNA-templated transcription"/>
    <property type="evidence" value="ECO:0007669"/>
    <property type="project" value="UniProtKB-UniRule"/>
</dbReference>
<gene>
    <name evidence="9" type="ORF">Adt_16646</name>
</gene>
<dbReference type="Pfam" id="PF04844">
    <property type="entry name" value="Ovate"/>
    <property type="match status" value="1"/>
</dbReference>
<proteinExistence type="predicted"/>
<evidence type="ECO:0000313" key="10">
    <source>
        <dbReference type="Proteomes" id="UP001604336"/>
    </source>
</evidence>
<feature type="compositionally biased region" description="Basic and acidic residues" evidence="7">
    <location>
        <begin position="25"/>
        <end position="44"/>
    </location>
</feature>